<feature type="transmembrane region" description="Helical" evidence="12">
    <location>
        <begin position="144"/>
        <end position="164"/>
    </location>
</feature>
<evidence type="ECO:0000256" key="11">
    <source>
        <dbReference type="ARBA" id="ARBA00023136"/>
    </source>
</evidence>
<dbReference type="SMART" id="SM00387">
    <property type="entry name" value="HATPase_c"/>
    <property type="match status" value="1"/>
</dbReference>
<sequence length="513" mass="55763">MSDERGSIDDGQIGGPVGLLATQPQKGWLTGRLGTRFGGLSVAWRRRLGSGVVAGIGLLLVSVPVNHLFRHGLSIEGLLGDLVPLVFGATLVAAGVWLRWGSDDETAPTVTAFWVLAGLVGSGLVSLYILSLHMSHGHIVESPWFLAYDIAATGAVAGLLVSRYDLRARSRHRRLSERERQFRAVFEGTLDALVVTDDGGRYVAVNPAAADLFGLDRSELIGKQVSDFTPDDADVDEQWSSFLDDGRQRGEFDLVRADGEVRTVAFAATANVLPGRHLSALRDVTERTRRKQELGQERARVEFLNRLLRHNILNGMNLVLAKLDALSREVPDDRCDDVDVARHRSEEIVDLVQTARRLANDVTHEPTEQAISVVDPLSAAVSNVRETYPQAAVEWSPPEGIPQVHADDMLETVFDHLLTNAVEHNDAGSISVTVDVEADAETVTVRVADDGVGIPPERRGELFDGGGFSHARDWGGFGLSIVDVLVDKYGGCVRVMDNEPSGVVFAVELRRAE</sequence>
<dbReference type="PROSITE" id="PS50112">
    <property type="entry name" value="PAS"/>
    <property type="match status" value="1"/>
</dbReference>
<dbReference type="InterPro" id="IPR005467">
    <property type="entry name" value="His_kinase_dom"/>
</dbReference>
<name>A0ABD6D0I1_9EURY</name>
<evidence type="ECO:0000256" key="1">
    <source>
        <dbReference type="ARBA" id="ARBA00000085"/>
    </source>
</evidence>
<evidence type="ECO:0000256" key="6">
    <source>
        <dbReference type="ARBA" id="ARBA00022741"/>
    </source>
</evidence>
<dbReference type="NCBIfam" id="TIGR00229">
    <property type="entry name" value="sensory_box"/>
    <property type="match status" value="1"/>
</dbReference>
<keyword evidence="5 12" id="KW-0812">Transmembrane</keyword>
<accession>A0ABD6D0I1</accession>
<reference evidence="15 16" key="1">
    <citation type="journal article" date="2019" name="Int. J. Syst. Evol. Microbiol.">
        <title>The Global Catalogue of Microorganisms (GCM) 10K type strain sequencing project: providing services to taxonomists for standard genome sequencing and annotation.</title>
        <authorList>
            <consortium name="The Broad Institute Genomics Platform"/>
            <consortium name="The Broad Institute Genome Sequencing Center for Infectious Disease"/>
            <person name="Wu L."/>
            <person name="Ma J."/>
        </authorList>
    </citation>
    <scope>NUCLEOTIDE SEQUENCE [LARGE SCALE GENOMIC DNA]</scope>
    <source>
        <strain evidence="15 16">CGMCC 1.10594</strain>
    </source>
</reference>
<feature type="domain" description="Histidine kinase" evidence="13">
    <location>
        <begin position="307"/>
        <end position="513"/>
    </location>
</feature>
<dbReference type="InterPro" id="IPR000014">
    <property type="entry name" value="PAS"/>
</dbReference>
<evidence type="ECO:0000256" key="2">
    <source>
        <dbReference type="ARBA" id="ARBA00004141"/>
    </source>
</evidence>
<comment type="catalytic activity">
    <reaction evidence="1">
        <text>ATP + protein L-histidine = ADP + protein N-phospho-L-histidine.</text>
        <dbReference type="EC" id="2.7.13.3"/>
    </reaction>
</comment>
<feature type="transmembrane region" description="Helical" evidence="12">
    <location>
        <begin position="82"/>
        <end position="100"/>
    </location>
</feature>
<evidence type="ECO:0000256" key="12">
    <source>
        <dbReference type="SAM" id="Phobius"/>
    </source>
</evidence>
<evidence type="ECO:0000256" key="9">
    <source>
        <dbReference type="ARBA" id="ARBA00022989"/>
    </source>
</evidence>
<dbReference type="AlphaFoldDB" id="A0ABD6D0I1"/>
<dbReference type="PANTHER" id="PTHR42878:SF7">
    <property type="entry name" value="SENSOR HISTIDINE KINASE GLRK"/>
    <property type="match status" value="1"/>
</dbReference>
<keyword evidence="6" id="KW-0547">Nucleotide-binding</keyword>
<dbReference type="InterPro" id="IPR050351">
    <property type="entry name" value="BphY/WalK/GraS-like"/>
</dbReference>
<evidence type="ECO:0000256" key="8">
    <source>
        <dbReference type="ARBA" id="ARBA00022840"/>
    </source>
</evidence>
<evidence type="ECO:0000313" key="16">
    <source>
        <dbReference type="Proteomes" id="UP001597075"/>
    </source>
</evidence>
<comment type="subcellular location">
    <subcellularLocation>
        <location evidence="2">Membrane</location>
        <topology evidence="2">Multi-pass membrane protein</topology>
    </subcellularLocation>
</comment>
<dbReference type="PANTHER" id="PTHR42878">
    <property type="entry name" value="TWO-COMPONENT HISTIDINE KINASE"/>
    <property type="match status" value="1"/>
</dbReference>
<dbReference type="SUPFAM" id="SSF55874">
    <property type="entry name" value="ATPase domain of HSP90 chaperone/DNA topoisomerase II/histidine kinase"/>
    <property type="match status" value="1"/>
</dbReference>
<keyword evidence="8 15" id="KW-0067">ATP-binding</keyword>
<dbReference type="InterPro" id="IPR003594">
    <property type="entry name" value="HATPase_dom"/>
</dbReference>
<evidence type="ECO:0000259" key="13">
    <source>
        <dbReference type="PROSITE" id="PS50109"/>
    </source>
</evidence>
<evidence type="ECO:0000313" key="15">
    <source>
        <dbReference type="EMBL" id="MFD1634090.1"/>
    </source>
</evidence>
<dbReference type="GO" id="GO:0004673">
    <property type="term" value="F:protein histidine kinase activity"/>
    <property type="evidence" value="ECO:0007669"/>
    <property type="project" value="UniProtKB-EC"/>
</dbReference>
<feature type="domain" description="PAS" evidence="14">
    <location>
        <begin position="178"/>
        <end position="232"/>
    </location>
</feature>
<dbReference type="GO" id="GO:0016020">
    <property type="term" value="C:membrane"/>
    <property type="evidence" value="ECO:0007669"/>
    <property type="project" value="UniProtKB-SubCell"/>
</dbReference>
<keyword evidence="7" id="KW-0418">Kinase</keyword>
<feature type="transmembrane region" description="Helical" evidence="12">
    <location>
        <begin position="112"/>
        <end position="132"/>
    </location>
</feature>
<dbReference type="InterPro" id="IPR013656">
    <property type="entry name" value="PAS_4"/>
</dbReference>
<dbReference type="CDD" id="cd00130">
    <property type="entry name" value="PAS"/>
    <property type="match status" value="1"/>
</dbReference>
<dbReference type="PRINTS" id="PR00344">
    <property type="entry name" value="BCTRLSENSOR"/>
</dbReference>
<dbReference type="InterPro" id="IPR036890">
    <property type="entry name" value="HATPase_C_sf"/>
</dbReference>
<dbReference type="PROSITE" id="PS50109">
    <property type="entry name" value="HIS_KIN"/>
    <property type="match status" value="1"/>
</dbReference>
<dbReference type="SMART" id="SM00091">
    <property type="entry name" value="PAS"/>
    <property type="match status" value="1"/>
</dbReference>
<dbReference type="EC" id="2.7.13.3" evidence="3"/>
<dbReference type="Pfam" id="PF02518">
    <property type="entry name" value="HATPase_c"/>
    <property type="match status" value="1"/>
</dbReference>
<evidence type="ECO:0000256" key="7">
    <source>
        <dbReference type="ARBA" id="ARBA00022777"/>
    </source>
</evidence>
<evidence type="ECO:0000256" key="5">
    <source>
        <dbReference type="ARBA" id="ARBA00022692"/>
    </source>
</evidence>
<dbReference type="Gene3D" id="3.30.450.20">
    <property type="entry name" value="PAS domain"/>
    <property type="match status" value="1"/>
</dbReference>
<proteinExistence type="predicted"/>
<gene>
    <name evidence="15" type="ORF">ACFSBJ_10145</name>
</gene>
<dbReference type="RefSeq" id="WP_256404348.1">
    <property type="nucleotide sequence ID" value="NZ_CP187151.1"/>
</dbReference>
<dbReference type="CDD" id="cd00075">
    <property type="entry name" value="HATPase"/>
    <property type="match status" value="1"/>
</dbReference>
<comment type="caution">
    <text evidence="15">The sequence shown here is derived from an EMBL/GenBank/DDBJ whole genome shotgun (WGS) entry which is preliminary data.</text>
</comment>
<dbReference type="InterPro" id="IPR004358">
    <property type="entry name" value="Sig_transdc_His_kin-like_C"/>
</dbReference>
<dbReference type="GO" id="GO:0000160">
    <property type="term" value="P:phosphorelay signal transduction system"/>
    <property type="evidence" value="ECO:0007669"/>
    <property type="project" value="UniProtKB-KW"/>
</dbReference>
<evidence type="ECO:0000256" key="3">
    <source>
        <dbReference type="ARBA" id="ARBA00012438"/>
    </source>
</evidence>
<keyword evidence="16" id="KW-1185">Reference proteome</keyword>
<feature type="transmembrane region" description="Helical" evidence="12">
    <location>
        <begin position="48"/>
        <end position="70"/>
    </location>
</feature>
<protein>
    <recommendedName>
        <fullName evidence="3">histidine kinase</fullName>
        <ecNumber evidence="3">2.7.13.3</ecNumber>
    </recommendedName>
</protein>
<keyword evidence="9 12" id="KW-1133">Transmembrane helix</keyword>
<dbReference type="GO" id="GO:0005524">
    <property type="term" value="F:ATP binding"/>
    <property type="evidence" value="ECO:0007669"/>
    <property type="project" value="UniProtKB-KW"/>
</dbReference>
<dbReference type="InterPro" id="IPR035965">
    <property type="entry name" value="PAS-like_dom_sf"/>
</dbReference>
<dbReference type="EMBL" id="JBHUDL010000010">
    <property type="protein sequence ID" value="MFD1634090.1"/>
    <property type="molecule type" value="Genomic_DNA"/>
</dbReference>
<dbReference type="Gene3D" id="3.30.565.10">
    <property type="entry name" value="Histidine kinase-like ATPase, C-terminal domain"/>
    <property type="match status" value="1"/>
</dbReference>
<organism evidence="15 16">
    <name type="scientific">Haloplanus ruber</name>
    <dbReference type="NCBI Taxonomy" id="869892"/>
    <lineage>
        <taxon>Archaea</taxon>
        <taxon>Methanobacteriati</taxon>
        <taxon>Methanobacteriota</taxon>
        <taxon>Stenosarchaea group</taxon>
        <taxon>Halobacteria</taxon>
        <taxon>Halobacteriales</taxon>
        <taxon>Haloferacaceae</taxon>
        <taxon>Haloplanus</taxon>
    </lineage>
</organism>
<dbReference type="Pfam" id="PF08448">
    <property type="entry name" value="PAS_4"/>
    <property type="match status" value="1"/>
</dbReference>
<evidence type="ECO:0000256" key="10">
    <source>
        <dbReference type="ARBA" id="ARBA00023012"/>
    </source>
</evidence>
<keyword evidence="4" id="KW-0808">Transferase</keyword>
<keyword evidence="10" id="KW-0902">Two-component regulatory system</keyword>
<evidence type="ECO:0000259" key="14">
    <source>
        <dbReference type="PROSITE" id="PS50112"/>
    </source>
</evidence>
<dbReference type="SUPFAM" id="SSF55785">
    <property type="entry name" value="PYP-like sensor domain (PAS domain)"/>
    <property type="match status" value="1"/>
</dbReference>
<keyword evidence="11 12" id="KW-0472">Membrane</keyword>
<dbReference type="Proteomes" id="UP001597075">
    <property type="component" value="Unassembled WGS sequence"/>
</dbReference>
<evidence type="ECO:0000256" key="4">
    <source>
        <dbReference type="ARBA" id="ARBA00022679"/>
    </source>
</evidence>